<keyword evidence="8" id="KW-0206">Cytoskeleton</keyword>
<evidence type="ECO:0000256" key="7">
    <source>
        <dbReference type="ARBA" id="ARBA00023175"/>
    </source>
</evidence>
<comment type="caution">
    <text evidence="11">The sequence shown here is derived from an EMBL/GenBank/DDBJ whole genome shotgun (WGS) entry which is preliminary data.</text>
</comment>
<dbReference type="Gene3D" id="3.40.850.10">
    <property type="entry name" value="Kinesin motor domain"/>
    <property type="match status" value="1"/>
</dbReference>
<keyword evidence="3" id="KW-0597">Phosphoprotein</keyword>
<feature type="domain" description="Kinesin motor" evidence="10">
    <location>
        <begin position="1"/>
        <end position="141"/>
    </location>
</feature>
<keyword evidence="12" id="KW-1185">Reference proteome</keyword>
<dbReference type="GO" id="GO:0008574">
    <property type="term" value="F:plus-end-directed microtubule motor activity"/>
    <property type="evidence" value="ECO:0007669"/>
    <property type="project" value="TreeGrafter"/>
</dbReference>
<reference evidence="11 12" key="1">
    <citation type="submission" date="2016-07" db="EMBL/GenBank/DDBJ databases">
        <title>Disparate Historic Effective Population Sizes Predicted by Modern Levels of Genome Diversity for the Scaled Quail (Callipepla squamata) and the Northern Bobwhite (Colinus virginianus): Inferences from First and Second Generation Draft Genome Assemblies for Sympatric New World Quail.</title>
        <authorList>
            <person name="Oldeschulte D.L."/>
            <person name="Halley Y.A."/>
            <person name="Bhattarai E.K."/>
            <person name="Brashear W.A."/>
            <person name="Hill J."/>
            <person name="Metz R.P."/>
            <person name="Johnson C.D."/>
            <person name="Rollins D."/>
            <person name="Peterson M.J."/>
            <person name="Bickhart D.M."/>
            <person name="Decker J.E."/>
            <person name="Seabury C.M."/>
        </authorList>
    </citation>
    <scope>NUCLEOTIDE SEQUENCE [LARGE SCALE GENOMIC DNA]</scope>
    <source>
        <strain evidence="11 12">Texas</strain>
        <tissue evidence="11">Leg muscle</tissue>
    </source>
</reference>
<dbReference type="InterPro" id="IPR047149">
    <property type="entry name" value="KIF11-like"/>
</dbReference>
<dbReference type="GO" id="GO:0005524">
    <property type="term" value="F:ATP binding"/>
    <property type="evidence" value="ECO:0007669"/>
    <property type="project" value="UniProtKB-UniRule"/>
</dbReference>
<dbReference type="OrthoDB" id="123929at2759"/>
<keyword evidence="6" id="KW-0175">Coiled coil</keyword>
<evidence type="ECO:0000256" key="9">
    <source>
        <dbReference type="PROSITE-ProRule" id="PRU00283"/>
    </source>
</evidence>
<feature type="non-terminal residue" evidence="11">
    <location>
        <position position="1"/>
    </location>
</feature>
<evidence type="ECO:0000256" key="4">
    <source>
        <dbReference type="ARBA" id="ARBA00022741"/>
    </source>
</evidence>
<dbReference type="STRING" id="9009.A0A226MZM9"/>
<dbReference type="GO" id="GO:0090307">
    <property type="term" value="P:mitotic spindle assembly"/>
    <property type="evidence" value="ECO:0007669"/>
    <property type="project" value="TreeGrafter"/>
</dbReference>
<name>A0A226MZM9_CALSU</name>
<keyword evidence="5 9" id="KW-0067">ATP-binding</keyword>
<dbReference type="Proteomes" id="UP000198323">
    <property type="component" value="Unassembled WGS sequence"/>
</dbReference>
<evidence type="ECO:0000256" key="6">
    <source>
        <dbReference type="ARBA" id="ARBA00023054"/>
    </source>
</evidence>
<dbReference type="GO" id="GO:0005876">
    <property type="term" value="C:spindle microtubule"/>
    <property type="evidence" value="ECO:0007669"/>
    <property type="project" value="TreeGrafter"/>
</dbReference>
<dbReference type="PANTHER" id="PTHR47970">
    <property type="entry name" value="KINESIN-LIKE PROTEIN KIF11"/>
    <property type="match status" value="1"/>
</dbReference>
<feature type="binding site" evidence="9">
    <location>
        <begin position="120"/>
        <end position="127"/>
    </location>
    <ligand>
        <name>ATP</name>
        <dbReference type="ChEBI" id="CHEBI:30616"/>
    </ligand>
</feature>
<dbReference type="InterPro" id="IPR036961">
    <property type="entry name" value="Kinesin_motor_dom_sf"/>
</dbReference>
<evidence type="ECO:0000256" key="5">
    <source>
        <dbReference type="ARBA" id="ARBA00022840"/>
    </source>
</evidence>
<protein>
    <recommendedName>
        <fullName evidence="10">Kinesin motor domain-containing protein</fullName>
    </recommendedName>
</protein>
<evidence type="ECO:0000256" key="8">
    <source>
        <dbReference type="ARBA" id="ARBA00023212"/>
    </source>
</evidence>
<dbReference type="GO" id="GO:0008017">
    <property type="term" value="F:microtubule binding"/>
    <property type="evidence" value="ECO:0007669"/>
    <property type="project" value="InterPro"/>
</dbReference>
<dbReference type="GO" id="GO:0007018">
    <property type="term" value="P:microtubule-based movement"/>
    <property type="evidence" value="ECO:0007669"/>
    <property type="project" value="InterPro"/>
</dbReference>
<organism evidence="11 12">
    <name type="scientific">Callipepla squamata</name>
    <name type="common">Scaled quail</name>
    <dbReference type="NCBI Taxonomy" id="9009"/>
    <lineage>
        <taxon>Eukaryota</taxon>
        <taxon>Metazoa</taxon>
        <taxon>Chordata</taxon>
        <taxon>Craniata</taxon>
        <taxon>Vertebrata</taxon>
        <taxon>Euteleostomi</taxon>
        <taxon>Archelosauria</taxon>
        <taxon>Archosauria</taxon>
        <taxon>Dinosauria</taxon>
        <taxon>Saurischia</taxon>
        <taxon>Theropoda</taxon>
        <taxon>Coelurosauria</taxon>
        <taxon>Aves</taxon>
        <taxon>Neognathae</taxon>
        <taxon>Galloanserae</taxon>
        <taxon>Galliformes</taxon>
        <taxon>Odontophoridae</taxon>
        <taxon>Callipepla</taxon>
    </lineage>
</organism>
<dbReference type="PANTHER" id="PTHR47970:SF29">
    <property type="entry name" value="KINESIN FAMILY MEMBER 20B"/>
    <property type="match status" value="1"/>
</dbReference>
<keyword evidence="4 9" id="KW-0547">Nucleotide-binding</keyword>
<dbReference type="InterPro" id="IPR027417">
    <property type="entry name" value="P-loop_NTPase"/>
</dbReference>
<dbReference type="GO" id="GO:0072686">
    <property type="term" value="C:mitotic spindle"/>
    <property type="evidence" value="ECO:0007669"/>
    <property type="project" value="TreeGrafter"/>
</dbReference>
<dbReference type="EMBL" id="MCFN01000321">
    <property type="protein sequence ID" value="OXB60550.1"/>
    <property type="molecule type" value="Genomic_DNA"/>
</dbReference>
<accession>A0A226MZM9</accession>
<dbReference type="PROSITE" id="PS50067">
    <property type="entry name" value="KINESIN_MOTOR_2"/>
    <property type="match status" value="1"/>
</dbReference>
<proteinExistence type="inferred from homology"/>
<comment type="subcellular location">
    <subcellularLocation>
        <location evidence="1">Cytoplasm</location>
        <location evidence="1">Cytoskeleton</location>
        <location evidence="1">Spindle</location>
    </subcellularLocation>
</comment>
<evidence type="ECO:0000313" key="11">
    <source>
        <dbReference type="EMBL" id="OXB60550.1"/>
    </source>
</evidence>
<dbReference type="AlphaFoldDB" id="A0A226MZM9"/>
<dbReference type="Pfam" id="PF00225">
    <property type="entry name" value="Kinesin"/>
    <property type="match status" value="1"/>
</dbReference>
<gene>
    <name evidence="11" type="ORF">ASZ78_006134</name>
</gene>
<evidence type="ECO:0000313" key="12">
    <source>
        <dbReference type="Proteomes" id="UP000198323"/>
    </source>
</evidence>
<evidence type="ECO:0000256" key="1">
    <source>
        <dbReference type="ARBA" id="ARBA00004186"/>
    </source>
</evidence>
<comment type="similarity">
    <text evidence="9">Belongs to the TRAFAC class myosin-kinesin ATPase superfamily. Kinesin family.</text>
</comment>
<dbReference type="SUPFAM" id="SSF52540">
    <property type="entry name" value="P-loop containing nucleoside triphosphate hydrolases"/>
    <property type="match status" value="1"/>
</dbReference>
<dbReference type="GO" id="GO:0005634">
    <property type="term" value="C:nucleus"/>
    <property type="evidence" value="ECO:0007669"/>
    <property type="project" value="TreeGrafter"/>
</dbReference>
<keyword evidence="7 9" id="KW-0505">Motor protein</keyword>
<dbReference type="InterPro" id="IPR001752">
    <property type="entry name" value="Kinesin_motor_dom"/>
</dbReference>
<evidence type="ECO:0000256" key="2">
    <source>
        <dbReference type="ARBA" id="ARBA00022490"/>
    </source>
</evidence>
<keyword evidence="2" id="KW-0963">Cytoplasm</keyword>
<dbReference type="GO" id="GO:0051231">
    <property type="term" value="P:spindle elongation"/>
    <property type="evidence" value="ECO:0007669"/>
    <property type="project" value="TreeGrafter"/>
</dbReference>
<sequence>GCISLEDSRSIILKPPKSSLGQWSEKTSEQMIQKFTFSQVNELSSNAFKLFTTDGYKDASDSLEEASKDCLNKIKVLTSFLLMSQVFGPETTREEFFEGSVKQPVQDFLEGCNRLVFTYGVTNAGKTYTFQGVSRNVFSSS</sequence>
<evidence type="ECO:0000259" key="10">
    <source>
        <dbReference type="PROSITE" id="PS50067"/>
    </source>
</evidence>
<evidence type="ECO:0000256" key="3">
    <source>
        <dbReference type="ARBA" id="ARBA00022553"/>
    </source>
</evidence>